<organism evidence="3 4">
    <name type="scientific">Solibacillus merdavium</name>
    <dbReference type="NCBI Taxonomy" id="2762218"/>
    <lineage>
        <taxon>Bacteria</taxon>
        <taxon>Bacillati</taxon>
        <taxon>Bacillota</taxon>
        <taxon>Bacilli</taxon>
        <taxon>Bacillales</taxon>
        <taxon>Caryophanaceae</taxon>
        <taxon>Solibacillus</taxon>
    </lineage>
</organism>
<feature type="transmembrane region" description="Helical" evidence="1">
    <location>
        <begin position="36"/>
        <end position="60"/>
    </location>
</feature>
<evidence type="ECO:0000313" key="3">
    <source>
        <dbReference type="EMBL" id="MBD8034750.1"/>
    </source>
</evidence>
<keyword evidence="1" id="KW-0812">Transmembrane</keyword>
<feature type="domain" description="DUF58" evidence="2">
    <location>
        <begin position="207"/>
        <end position="365"/>
    </location>
</feature>
<gene>
    <name evidence="3" type="ORF">H9632_16925</name>
</gene>
<reference evidence="3 4" key="1">
    <citation type="submission" date="2020-08" db="EMBL/GenBank/DDBJ databases">
        <title>A Genomic Blueprint of the Chicken Gut Microbiome.</title>
        <authorList>
            <person name="Gilroy R."/>
            <person name="Ravi A."/>
            <person name="Getino M."/>
            <person name="Pursley I."/>
            <person name="Horton D.L."/>
            <person name="Alikhan N.-F."/>
            <person name="Baker D."/>
            <person name="Gharbi K."/>
            <person name="Hall N."/>
            <person name="Watson M."/>
            <person name="Adriaenssens E.M."/>
            <person name="Foster-Nyarko E."/>
            <person name="Jarju S."/>
            <person name="Secka A."/>
            <person name="Antonio M."/>
            <person name="Oren A."/>
            <person name="Chaudhuri R."/>
            <person name="La Ragione R.M."/>
            <person name="Hildebrand F."/>
            <person name="Pallen M.J."/>
        </authorList>
    </citation>
    <scope>NUCLEOTIDE SEQUENCE [LARGE SCALE GENOMIC DNA]</scope>
    <source>
        <strain evidence="3 4">Sa1YVA6</strain>
    </source>
</reference>
<evidence type="ECO:0000256" key="1">
    <source>
        <dbReference type="SAM" id="Phobius"/>
    </source>
</evidence>
<comment type="caution">
    <text evidence="3">The sequence shown here is derived from an EMBL/GenBank/DDBJ whole genome shotgun (WGS) entry which is preliminary data.</text>
</comment>
<dbReference type="Proteomes" id="UP000600565">
    <property type="component" value="Unassembled WGS sequence"/>
</dbReference>
<evidence type="ECO:0000313" key="4">
    <source>
        <dbReference type="Proteomes" id="UP000600565"/>
    </source>
</evidence>
<evidence type="ECO:0000259" key="2">
    <source>
        <dbReference type="Pfam" id="PF01882"/>
    </source>
</evidence>
<keyword evidence="1" id="KW-0472">Membrane</keyword>
<keyword evidence="4" id="KW-1185">Reference proteome</keyword>
<feature type="transmembrane region" description="Helical" evidence="1">
    <location>
        <begin position="12"/>
        <end position="30"/>
    </location>
</feature>
<proteinExistence type="predicted"/>
<name>A0ABR8XS35_9BACL</name>
<dbReference type="PANTHER" id="PTHR34351">
    <property type="entry name" value="SLR1927 PROTEIN-RELATED"/>
    <property type="match status" value="1"/>
</dbReference>
<sequence>MSGFKQFFRHSGRLITVILLLAITYCYAMFQGGFVSWFVFFTILPFLLYSILLAVFPIHFKEISRTLSKDRIERGSNVQVTVTFRNTSWFPIVFMMVQELPMDNGHYERPNGNVTKLFLVGWKREFEWTYELKELKRGEHHFKGLEFTCTDFFGWTIRKVAVNHPQLFLVYPKVSDVDVLPIGMQYEQGSSQSRYSLVKDTTMATGVREYIPGDRFSWIHWKSFAKNGELRTKEFEDRKSQNMFILIDRAVQKNFEQVVDYTASYINKIVKGRGDVSFLSAGNDRYFAPIIKTDKQFEKVLQHLVTVQPDAQFGVERLLYEEQKIMSRSVVVIVTGELVPELQEILNSGTKYARKIICFVVSDEKNLVQFISQNNEVHYVDSDELQSMYSEVKHA</sequence>
<dbReference type="PANTHER" id="PTHR34351:SF2">
    <property type="entry name" value="DUF58 DOMAIN-CONTAINING PROTEIN"/>
    <property type="match status" value="1"/>
</dbReference>
<dbReference type="InterPro" id="IPR002881">
    <property type="entry name" value="DUF58"/>
</dbReference>
<dbReference type="EMBL" id="JACSPW010000022">
    <property type="protein sequence ID" value="MBD8034750.1"/>
    <property type="molecule type" value="Genomic_DNA"/>
</dbReference>
<dbReference type="RefSeq" id="WP_191705238.1">
    <property type="nucleotide sequence ID" value="NZ_JACSPW010000022.1"/>
</dbReference>
<keyword evidence="1" id="KW-1133">Transmembrane helix</keyword>
<dbReference type="Pfam" id="PF01882">
    <property type="entry name" value="DUF58"/>
    <property type="match status" value="1"/>
</dbReference>
<accession>A0ABR8XS35</accession>
<protein>
    <submittedName>
        <fullName evidence="3">DUF58 domain-containing protein</fullName>
    </submittedName>
</protein>